<dbReference type="STRING" id="391625.PPSIR1_08921"/>
<gene>
    <name evidence="1" type="ORF">PPSIR1_08921</name>
</gene>
<evidence type="ECO:0000313" key="2">
    <source>
        <dbReference type="Proteomes" id="UP000005801"/>
    </source>
</evidence>
<accession>A6G713</accession>
<protein>
    <recommendedName>
        <fullName evidence="3">PpiC domain-containing protein</fullName>
    </recommendedName>
</protein>
<dbReference type="AlphaFoldDB" id="A6G713"/>
<name>A6G713_9BACT</name>
<dbReference type="RefSeq" id="WP_006972508.1">
    <property type="nucleotide sequence ID" value="NZ_ABCS01000032.1"/>
</dbReference>
<sequence length="377" mass="40734">MATTASATSRSRSRSDAARIGLLVAALSPALACQGGATPKREVVAQLADGSAEDALVVDREVVEAIAAREGISEAEAAERALDTLRLVAARRAELDALTTPPEHPDDLDPARRGHLERAAMVRLWLEREFEPTHRAEDIPGRTVAANMEDVRVTQRLFHPELWVICQTLIVPGEEVAGRNAPVPGSALGAKVANQFAEQGAPERSPDPALEAAWHAKAATIFQPVADRVLAVEDQLGDDCELFGKIIGGTRRDFQPASDGELGGFRIRFEKFVFAPEEVVDINAQWLEAVTAPGKAGLVGPFPTDFGEHLVLVARIDPAQLADGSAPPDELRAAREAKLREEIAASWRMGEFRATLEAIRKRRVVRFAPELESSPEP</sequence>
<dbReference type="EMBL" id="ABCS01000032">
    <property type="protein sequence ID" value="EDM78289.1"/>
    <property type="molecule type" value="Genomic_DNA"/>
</dbReference>
<keyword evidence="2" id="KW-1185">Reference proteome</keyword>
<comment type="caution">
    <text evidence="1">The sequence shown here is derived from an EMBL/GenBank/DDBJ whole genome shotgun (WGS) entry which is preliminary data.</text>
</comment>
<evidence type="ECO:0008006" key="3">
    <source>
        <dbReference type="Google" id="ProtNLM"/>
    </source>
</evidence>
<organism evidence="1 2">
    <name type="scientific">Plesiocystis pacifica SIR-1</name>
    <dbReference type="NCBI Taxonomy" id="391625"/>
    <lineage>
        <taxon>Bacteria</taxon>
        <taxon>Pseudomonadati</taxon>
        <taxon>Myxococcota</taxon>
        <taxon>Polyangia</taxon>
        <taxon>Nannocystales</taxon>
        <taxon>Nannocystaceae</taxon>
        <taxon>Plesiocystis</taxon>
    </lineage>
</organism>
<proteinExistence type="predicted"/>
<dbReference type="OrthoDB" id="5510841at2"/>
<reference evidence="1 2" key="1">
    <citation type="submission" date="2007-06" db="EMBL/GenBank/DDBJ databases">
        <authorList>
            <person name="Shimkets L."/>
            <person name="Ferriera S."/>
            <person name="Johnson J."/>
            <person name="Kravitz S."/>
            <person name="Beeson K."/>
            <person name="Sutton G."/>
            <person name="Rogers Y.-H."/>
            <person name="Friedman R."/>
            <person name="Frazier M."/>
            <person name="Venter J.C."/>
        </authorList>
    </citation>
    <scope>NUCLEOTIDE SEQUENCE [LARGE SCALE GENOMIC DNA]</scope>
    <source>
        <strain evidence="1 2">SIR-1</strain>
    </source>
</reference>
<evidence type="ECO:0000313" key="1">
    <source>
        <dbReference type="EMBL" id="EDM78289.1"/>
    </source>
</evidence>
<dbReference type="Proteomes" id="UP000005801">
    <property type="component" value="Unassembled WGS sequence"/>
</dbReference>